<reference evidence="1 2" key="1">
    <citation type="submission" date="2015-11" db="EMBL/GenBank/DDBJ databases">
        <title>Genomic analysis of 38 Legionella species identifies large and diverse effector repertoires.</title>
        <authorList>
            <person name="Burstein D."/>
            <person name="Amaro F."/>
            <person name="Zusman T."/>
            <person name="Lifshitz Z."/>
            <person name="Cohen O."/>
            <person name="Gilbert J.A."/>
            <person name="Pupko T."/>
            <person name="Shuman H.A."/>
            <person name="Segal G."/>
        </authorList>
    </citation>
    <scope>NUCLEOTIDE SEQUENCE [LARGE SCALE GENOMIC DNA]</scope>
    <source>
        <strain evidence="1 2">Mt.St.Helens-9</strain>
    </source>
</reference>
<dbReference type="EMBL" id="LNYX01000013">
    <property type="protein sequence ID" value="KTD64265.1"/>
    <property type="molecule type" value="Genomic_DNA"/>
</dbReference>
<accession>A0A0W0Z540</accession>
<dbReference type="Proteomes" id="UP000054877">
    <property type="component" value="Unassembled WGS sequence"/>
</dbReference>
<dbReference type="RefSeq" id="WP_058483020.1">
    <property type="nucleotide sequence ID" value="NZ_CAAAII010000019.1"/>
</dbReference>
<dbReference type="OrthoDB" id="5634220at2"/>
<sequence length="680" mass="78096">MRKKSDLLTSNIEQVSKESGFIPATPEAMAAVIFQKKISRAVKTGQNNFNAFVLQANNDDDQCELVQFLTKLKQNIDRIPDGTRFQLAVEASGHWSAIDIMVKDGKVHSFVLDSIDASPAWMYHNDLERIFPDGKHYQFTSYEDEKQFTHQIQYGPNGCQVFTEDHLEVLANLDGNQLYSALEMKSHEETREIIKFKHQVAPEKTEVTSNVITLKDFDQDLSFMTRILGTTQSKTAFAQLSEGIKSSPASSKKSDSGNKKQILAEYEANRSGEIEVKGAKKISNLAINTKNERKKLKAGIFLTDMTDTQFDQIQKNRQGFAFLENPSLLNPKNPISHIRVKNGSKYLDRNNEFFILREKKEGLLEFSRKIESVFPNKNLKEKTSKFERSFSRYEELIKIMNDPFKHGITDKKDMIAVEKDLKTARKKFLSDYSSLNKENLKQFAKYAKSLDNDLLLKKERVESKRYVFMLFSNAISKVYKSIKKSGGDTTAIKNAMLATKNAITEFEASNAVIGRTIKKARDDTKKIKRKKSPSIDDIQYLEGIKKNTGQKFDDVHKKYEAVIDKMVEGISESKNDLYKIIRLIDKEMYRRTFLYSDKTEKIHALSELKKHLVEAYNKEEGIELKDVMSTWKKQYSDVIKKQRGIISKFKTHDPDESSAKKTGTEEFIEDIESKFSKLKL</sequence>
<keyword evidence="2" id="KW-1185">Reference proteome</keyword>
<dbReference type="AlphaFoldDB" id="A0A0W0Z540"/>
<dbReference type="PATRIC" id="fig|452.5.peg.1178"/>
<evidence type="ECO:0000313" key="2">
    <source>
        <dbReference type="Proteomes" id="UP000054877"/>
    </source>
</evidence>
<name>A0A0W0Z540_LEGSP</name>
<organism evidence="1 2">
    <name type="scientific">Legionella spiritensis</name>
    <dbReference type="NCBI Taxonomy" id="452"/>
    <lineage>
        <taxon>Bacteria</taxon>
        <taxon>Pseudomonadati</taxon>
        <taxon>Pseudomonadota</taxon>
        <taxon>Gammaproteobacteria</taxon>
        <taxon>Legionellales</taxon>
        <taxon>Legionellaceae</taxon>
        <taxon>Legionella</taxon>
    </lineage>
</organism>
<gene>
    <name evidence="1" type="ORF">Lspi_1072</name>
</gene>
<protein>
    <submittedName>
        <fullName evidence="1">Dot/Icm T4SS effector</fullName>
    </submittedName>
</protein>
<proteinExistence type="predicted"/>
<comment type="caution">
    <text evidence="1">The sequence shown here is derived from an EMBL/GenBank/DDBJ whole genome shotgun (WGS) entry which is preliminary data.</text>
</comment>
<evidence type="ECO:0000313" key="1">
    <source>
        <dbReference type="EMBL" id="KTD64265.1"/>
    </source>
</evidence>